<feature type="domain" description="Recombinase" evidence="4">
    <location>
        <begin position="146"/>
        <end position="215"/>
    </location>
</feature>
<dbReference type="PANTHER" id="PTHR30461:SF2">
    <property type="entry name" value="SERINE RECOMBINASE PINE-RELATED"/>
    <property type="match status" value="1"/>
</dbReference>
<dbReference type="AlphaFoldDB" id="A0A0F9UBB2"/>
<dbReference type="InterPro" id="IPR011109">
    <property type="entry name" value="DNA_bind_recombinase_dom"/>
</dbReference>
<dbReference type="Pfam" id="PF00239">
    <property type="entry name" value="Resolvase"/>
    <property type="match status" value="1"/>
</dbReference>
<dbReference type="GO" id="GO:0000150">
    <property type="term" value="F:DNA strand exchange activity"/>
    <property type="evidence" value="ECO:0007669"/>
    <property type="project" value="InterPro"/>
</dbReference>
<gene>
    <name evidence="5" type="ORF">LCGC14_0628230</name>
</gene>
<evidence type="ECO:0000259" key="4">
    <source>
        <dbReference type="PROSITE" id="PS51737"/>
    </source>
</evidence>
<proteinExistence type="predicted"/>
<feature type="non-terminal residue" evidence="5">
    <location>
        <position position="1"/>
    </location>
</feature>
<dbReference type="SUPFAM" id="SSF53041">
    <property type="entry name" value="Resolvase-like"/>
    <property type="match status" value="1"/>
</dbReference>
<dbReference type="SMART" id="SM00857">
    <property type="entry name" value="Resolvase"/>
    <property type="match status" value="1"/>
</dbReference>
<sequence>VSTEDQERNGISLAAQESEFKRWAEFHGYDLEIYPEGKSGGRMDNRPELEKAIRRACETKGILVVTMLDRLARNTRDACDICERLNRAGANLVSLKEKIDTTSAAGKMVFQVTAVFAEFERNRNSERGKAIAAYHREKGMLHGSVPYGKDLQDGGRLVENPEEQRVIRRIKDLRLVSSYSLSRVCDTLEAEGIPTKSGNSRWSKSMIRSIIKRSS</sequence>
<keyword evidence="1" id="KW-0238">DNA-binding</keyword>
<dbReference type="InterPro" id="IPR036162">
    <property type="entry name" value="Resolvase-like_N_sf"/>
</dbReference>
<evidence type="ECO:0008006" key="6">
    <source>
        <dbReference type="Google" id="ProtNLM"/>
    </source>
</evidence>
<reference evidence="5" key="1">
    <citation type="journal article" date="2015" name="Nature">
        <title>Complex archaea that bridge the gap between prokaryotes and eukaryotes.</title>
        <authorList>
            <person name="Spang A."/>
            <person name="Saw J.H."/>
            <person name="Jorgensen S.L."/>
            <person name="Zaremba-Niedzwiedzka K."/>
            <person name="Martijn J."/>
            <person name="Lind A.E."/>
            <person name="van Eijk R."/>
            <person name="Schleper C."/>
            <person name="Guy L."/>
            <person name="Ettema T.J."/>
        </authorList>
    </citation>
    <scope>NUCLEOTIDE SEQUENCE</scope>
</reference>
<dbReference type="InterPro" id="IPR050639">
    <property type="entry name" value="SSR_resolvase"/>
</dbReference>
<dbReference type="Gene3D" id="3.90.1750.20">
    <property type="entry name" value="Putative Large Serine Recombinase, Chain B, Domain 2"/>
    <property type="match status" value="1"/>
</dbReference>
<organism evidence="5">
    <name type="scientific">marine sediment metagenome</name>
    <dbReference type="NCBI Taxonomy" id="412755"/>
    <lineage>
        <taxon>unclassified sequences</taxon>
        <taxon>metagenomes</taxon>
        <taxon>ecological metagenomes</taxon>
    </lineage>
</organism>
<dbReference type="GO" id="GO:0003677">
    <property type="term" value="F:DNA binding"/>
    <property type="evidence" value="ECO:0007669"/>
    <property type="project" value="UniProtKB-KW"/>
</dbReference>
<name>A0A0F9UBB2_9ZZZZ</name>
<dbReference type="EMBL" id="LAZR01001090">
    <property type="protein sequence ID" value="KKN50903.1"/>
    <property type="molecule type" value="Genomic_DNA"/>
</dbReference>
<dbReference type="Pfam" id="PF07508">
    <property type="entry name" value="Recombinase"/>
    <property type="match status" value="1"/>
</dbReference>
<keyword evidence="2" id="KW-0233">DNA recombination</keyword>
<evidence type="ECO:0000259" key="3">
    <source>
        <dbReference type="PROSITE" id="PS51736"/>
    </source>
</evidence>
<accession>A0A0F9UBB2</accession>
<evidence type="ECO:0000256" key="2">
    <source>
        <dbReference type="ARBA" id="ARBA00023172"/>
    </source>
</evidence>
<evidence type="ECO:0000313" key="5">
    <source>
        <dbReference type="EMBL" id="KKN50903.1"/>
    </source>
</evidence>
<dbReference type="InterPro" id="IPR038109">
    <property type="entry name" value="DNA_bind_recomb_sf"/>
</dbReference>
<dbReference type="CDD" id="cd03768">
    <property type="entry name" value="SR_ResInv"/>
    <property type="match status" value="1"/>
</dbReference>
<protein>
    <recommendedName>
        <fullName evidence="6">Resolvase/invertase-type recombinase catalytic domain-containing protein</fullName>
    </recommendedName>
</protein>
<comment type="caution">
    <text evidence="5">The sequence shown here is derived from an EMBL/GenBank/DDBJ whole genome shotgun (WGS) entry which is preliminary data.</text>
</comment>
<feature type="domain" description="Resolvase/invertase-type recombinase catalytic" evidence="3">
    <location>
        <begin position="1"/>
        <end position="139"/>
    </location>
</feature>
<dbReference type="PANTHER" id="PTHR30461">
    <property type="entry name" value="DNA-INVERTASE FROM LAMBDOID PROPHAGE"/>
    <property type="match status" value="1"/>
</dbReference>
<dbReference type="Gene3D" id="3.40.50.1390">
    <property type="entry name" value="Resolvase, N-terminal catalytic domain"/>
    <property type="match status" value="1"/>
</dbReference>
<dbReference type="InterPro" id="IPR006119">
    <property type="entry name" value="Resolv_N"/>
</dbReference>
<dbReference type="PROSITE" id="PS51736">
    <property type="entry name" value="RECOMBINASES_3"/>
    <property type="match status" value="1"/>
</dbReference>
<dbReference type="PROSITE" id="PS51737">
    <property type="entry name" value="RECOMBINASE_DNA_BIND"/>
    <property type="match status" value="1"/>
</dbReference>
<evidence type="ECO:0000256" key="1">
    <source>
        <dbReference type="ARBA" id="ARBA00023125"/>
    </source>
</evidence>